<name>M3XZY8_MUSPF</name>
<dbReference type="InParanoid" id="M3XZY8"/>
<dbReference type="EMBL" id="AEYP01084817">
    <property type="status" value="NOT_ANNOTATED_CDS"/>
    <property type="molecule type" value="Genomic_DNA"/>
</dbReference>
<dbReference type="EMBL" id="AEYP01084819">
    <property type="status" value="NOT_ANNOTATED_CDS"/>
    <property type="molecule type" value="Genomic_DNA"/>
</dbReference>
<dbReference type="EMBL" id="AEYP01084818">
    <property type="status" value="NOT_ANNOTATED_CDS"/>
    <property type="molecule type" value="Genomic_DNA"/>
</dbReference>
<evidence type="ECO:0000313" key="1">
    <source>
        <dbReference type="Ensembl" id="ENSMPUP00000004639.1"/>
    </source>
</evidence>
<dbReference type="Ensembl" id="ENSMPUT00000004720.1">
    <property type="protein sequence ID" value="ENSMPUP00000004639.1"/>
    <property type="gene ID" value="ENSMPUG00000004676.1"/>
</dbReference>
<proteinExistence type="predicted"/>
<reference evidence="1" key="1">
    <citation type="submission" date="2024-06" db="UniProtKB">
        <authorList>
            <consortium name="Ensembl"/>
        </authorList>
    </citation>
    <scope>IDENTIFICATION</scope>
</reference>
<organism evidence="1">
    <name type="scientific">Mustela putorius furo</name>
    <name type="common">European domestic ferret</name>
    <name type="synonym">Mustela furo</name>
    <dbReference type="NCBI Taxonomy" id="9669"/>
    <lineage>
        <taxon>Eukaryota</taxon>
        <taxon>Metazoa</taxon>
        <taxon>Chordata</taxon>
        <taxon>Craniata</taxon>
        <taxon>Vertebrata</taxon>
        <taxon>Euteleostomi</taxon>
        <taxon>Mammalia</taxon>
        <taxon>Eutheria</taxon>
        <taxon>Laurasiatheria</taxon>
        <taxon>Carnivora</taxon>
        <taxon>Caniformia</taxon>
        <taxon>Musteloidea</taxon>
        <taxon>Mustelidae</taxon>
        <taxon>Mustelinae</taxon>
        <taxon>Mustela</taxon>
    </lineage>
</organism>
<protein>
    <submittedName>
        <fullName evidence="1">Uncharacterized protein</fullName>
    </submittedName>
</protein>
<accession>M3XZY8</accession>
<dbReference type="HOGENOM" id="CLU_2196066_0_0_1"/>
<sequence length="108" mass="12141">MTEQGREREKEGSKRPVSTWVDSWLNGPLSSLGSTALKAESTQKEENLRWAHCLIQSQEASGVRGHHLHWWHPVCSPFRTLPGPTPPLTHLLPTMPGSGCFHITNNFF</sequence>
<dbReference type="AlphaFoldDB" id="M3XZY8"/>